<sequence>MSTVKAPQNQHFEPSGTGVEIRLLGPMTVHVDGQAVTLAAKKVRALLAYLVQREGVDMARTVLTGLLWGERGEAQARASLRQSLSELRAALGEAADALIANKESVAWKAGAAWLDTMALELAAKSDDDSLLRATTALYGGDFLEGLAIDELPFDQWLVSERERFRLLVATIYTRLAKSAEGAGRTEEAITHGLKLLQLDPLQEHVHRMLMRLYAAQGRPDAALAQYERCERELANQLGVKPDVETETLMRAIKARRRETPARADFKASHALPDKPSVTVLPFANLSSDREHGFFAEGLTLDIIAALSKISDLFVISSSRPDSPDKEARFKLEGSLRAAGNRIRVTAHLIDNQSGKHVWSERYEGDLIDIFAVQDQITQAIALAMQVKLTSGDMARLWEGQTQNLQAWEKMVAARDAFLRFNRADNLNARKLLEEATLIDPNYTGALILHGMTFWWDARFNKAVDPEYSLQLAEKDAARVVALNPDLGPAYMLRSGIASLRSQHDQALELAEQAVSLSPSDAHSVGFLAMIYMYAGEYEKSIATLKIAIRLCPQYPSWYTYYLAWSHLWAGNFPAAHEHGELYLRQEPNEPFAYALMATIFAFQERQREAADMIKELRRHSLDFGLTEIRMSQPYRDPAKFEKVVTALRSAGLSEQSGGC</sequence>
<accession>A0ACC5RC93</accession>
<keyword evidence="2" id="KW-1185">Reference proteome</keyword>
<dbReference type="EMBL" id="JAENHL010000008">
    <property type="protein sequence ID" value="MBK1870314.1"/>
    <property type="molecule type" value="Genomic_DNA"/>
</dbReference>
<protein>
    <submittedName>
        <fullName evidence="1">Uncharacterized protein</fullName>
    </submittedName>
</protein>
<evidence type="ECO:0000313" key="2">
    <source>
        <dbReference type="Proteomes" id="UP000616151"/>
    </source>
</evidence>
<reference evidence="1" key="1">
    <citation type="submission" date="2021-01" db="EMBL/GenBank/DDBJ databases">
        <authorList>
            <person name="Sun Q."/>
        </authorList>
    </citation>
    <scope>NUCLEOTIDE SEQUENCE</scope>
    <source>
        <strain evidence="1">YIM B02566</strain>
    </source>
</reference>
<organism evidence="1 2">
    <name type="scientific">Taklimakanibacter albus</name>
    <dbReference type="NCBI Taxonomy" id="2800327"/>
    <lineage>
        <taxon>Bacteria</taxon>
        <taxon>Pseudomonadati</taxon>
        <taxon>Pseudomonadota</taxon>
        <taxon>Alphaproteobacteria</taxon>
        <taxon>Hyphomicrobiales</taxon>
        <taxon>Aestuariivirgaceae</taxon>
        <taxon>Taklimakanibacter</taxon>
    </lineage>
</organism>
<dbReference type="Proteomes" id="UP000616151">
    <property type="component" value="Unassembled WGS sequence"/>
</dbReference>
<name>A0ACC5RC93_9HYPH</name>
<evidence type="ECO:0000313" key="1">
    <source>
        <dbReference type="EMBL" id="MBK1870314.1"/>
    </source>
</evidence>
<proteinExistence type="predicted"/>
<gene>
    <name evidence="1" type="ORF">JHL16_28380</name>
</gene>
<comment type="caution">
    <text evidence="1">The sequence shown here is derived from an EMBL/GenBank/DDBJ whole genome shotgun (WGS) entry which is preliminary data.</text>
</comment>